<dbReference type="GO" id="GO:0006862">
    <property type="term" value="P:nucleotide transport"/>
    <property type="evidence" value="ECO:0007669"/>
    <property type="project" value="InterPro"/>
</dbReference>
<dbReference type="GO" id="GO:0016020">
    <property type="term" value="C:membrane"/>
    <property type="evidence" value="ECO:0007669"/>
    <property type="project" value="UniProtKB-SubCell"/>
</dbReference>
<dbReference type="InterPro" id="IPR044712">
    <property type="entry name" value="SLC25A32-like"/>
</dbReference>
<evidence type="ECO:0000256" key="7">
    <source>
        <dbReference type="ARBA" id="ARBA00023136"/>
    </source>
</evidence>
<accession>A0AAD5SXY2</accession>
<evidence type="ECO:0000313" key="11">
    <source>
        <dbReference type="Proteomes" id="UP001211907"/>
    </source>
</evidence>
<reference evidence="10" key="1">
    <citation type="submission" date="2020-05" db="EMBL/GenBank/DDBJ databases">
        <title>Phylogenomic resolution of chytrid fungi.</title>
        <authorList>
            <person name="Stajich J.E."/>
            <person name="Amses K."/>
            <person name="Simmons R."/>
            <person name="Seto K."/>
            <person name="Myers J."/>
            <person name="Bonds A."/>
            <person name="Quandt C.A."/>
            <person name="Barry K."/>
            <person name="Liu P."/>
            <person name="Grigoriev I."/>
            <person name="Longcore J.E."/>
            <person name="James T.Y."/>
        </authorList>
    </citation>
    <scope>NUCLEOTIDE SEQUENCE</scope>
    <source>
        <strain evidence="10">JEL0513</strain>
    </source>
</reference>
<organism evidence="10 11">
    <name type="scientific">Physocladia obscura</name>
    <dbReference type="NCBI Taxonomy" id="109957"/>
    <lineage>
        <taxon>Eukaryota</taxon>
        <taxon>Fungi</taxon>
        <taxon>Fungi incertae sedis</taxon>
        <taxon>Chytridiomycota</taxon>
        <taxon>Chytridiomycota incertae sedis</taxon>
        <taxon>Chytridiomycetes</taxon>
        <taxon>Chytridiales</taxon>
        <taxon>Chytriomycetaceae</taxon>
        <taxon>Physocladia</taxon>
    </lineage>
</organism>
<gene>
    <name evidence="10" type="ORF">HK100_002058</name>
</gene>
<keyword evidence="6" id="KW-1133">Transmembrane helix</keyword>
<keyword evidence="4 8" id="KW-0812">Transmembrane</keyword>
<evidence type="ECO:0000256" key="3">
    <source>
        <dbReference type="ARBA" id="ARBA00022448"/>
    </source>
</evidence>
<evidence type="ECO:0000256" key="1">
    <source>
        <dbReference type="ARBA" id="ARBA00004141"/>
    </source>
</evidence>
<comment type="caution">
    <text evidence="10">The sequence shown here is derived from an EMBL/GenBank/DDBJ whole genome shotgun (WGS) entry which is preliminary data.</text>
</comment>
<dbReference type="InterPro" id="IPR018108">
    <property type="entry name" value="MCP_transmembrane"/>
</dbReference>
<keyword evidence="7 8" id="KW-0472">Membrane</keyword>
<name>A0AAD5SXY2_9FUNG</name>
<evidence type="ECO:0000256" key="4">
    <source>
        <dbReference type="ARBA" id="ARBA00022692"/>
    </source>
</evidence>
<dbReference type="AlphaFoldDB" id="A0AAD5SXY2"/>
<protein>
    <submittedName>
        <fullName evidence="10">Uncharacterized protein</fullName>
    </submittedName>
</protein>
<evidence type="ECO:0000256" key="5">
    <source>
        <dbReference type="ARBA" id="ARBA00022737"/>
    </source>
</evidence>
<dbReference type="EMBL" id="JADGJH010001467">
    <property type="protein sequence ID" value="KAJ3113219.1"/>
    <property type="molecule type" value="Genomic_DNA"/>
</dbReference>
<comment type="similarity">
    <text evidence="2 9">Belongs to the mitochondrial carrier (TC 2.A.29) family.</text>
</comment>
<keyword evidence="11" id="KW-1185">Reference proteome</keyword>
<comment type="subcellular location">
    <subcellularLocation>
        <location evidence="1">Membrane</location>
        <topology evidence="1">Multi-pass membrane protein</topology>
    </subcellularLocation>
</comment>
<dbReference type="Gene3D" id="1.50.40.10">
    <property type="entry name" value="Mitochondrial carrier domain"/>
    <property type="match status" value="1"/>
</dbReference>
<dbReference type="Proteomes" id="UP001211907">
    <property type="component" value="Unassembled WGS sequence"/>
</dbReference>
<feature type="repeat" description="Solcar" evidence="8">
    <location>
        <begin position="123"/>
        <end position="210"/>
    </location>
</feature>
<evidence type="ECO:0000256" key="9">
    <source>
        <dbReference type="RuleBase" id="RU000488"/>
    </source>
</evidence>
<dbReference type="Pfam" id="PF00153">
    <property type="entry name" value="Mito_carr"/>
    <property type="match status" value="3"/>
</dbReference>
<keyword evidence="3 9" id="KW-0813">Transport</keyword>
<dbReference type="SUPFAM" id="SSF103506">
    <property type="entry name" value="Mitochondrial carrier"/>
    <property type="match status" value="1"/>
</dbReference>
<evidence type="ECO:0000256" key="8">
    <source>
        <dbReference type="PROSITE-ProRule" id="PRU00282"/>
    </source>
</evidence>
<evidence type="ECO:0000313" key="10">
    <source>
        <dbReference type="EMBL" id="KAJ3113219.1"/>
    </source>
</evidence>
<sequence length="342" mass="37501">MDTSTQTTSTTLASNHPRQSLLRSPTFHQALAGFLGGATTTILLHPLDLVKIRFQVDNKRRAGILRGTVAALRTIHSQDGFVGLYRGLSPNFIASTLSWGFYFTCYDTIKSKLRKHISPTADLTPAHHLLASSITGILTCLLTNPIWILKIRMCADRAADPHAYQTFRAGFRDLYTNEGVRGLYRGLVPALFGVTQKSVQFVAYEELKRWRIHVRNGKIGGGIHERESGTGLIESGKNASLNNGADKLGTIDFMGIATVSKLFAMGVTYPYQVVRARIQNQRGNNAGAYKSTLGTISVIYHGEGVSGFYKGIGPNLIRVLPGSVLMFVVYESVSKACRMYLA</sequence>
<dbReference type="PANTHER" id="PTHR45683">
    <property type="entry name" value="MITOCHONDRIAL NICOTINAMIDE ADENINE DINUCLEOTIDE TRANSPORTER 1-RELATED-RELATED"/>
    <property type="match status" value="1"/>
</dbReference>
<keyword evidence="5" id="KW-0677">Repeat</keyword>
<proteinExistence type="inferred from homology"/>
<dbReference type="PROSITE" id="PS50920">
    <property type="entry name" value="SOLCAR"/>
    <property type="match status" value="3"/>
</dbReference>
<feature type="repeat" description="Solcar" evidence="8">
    <location>
        <begin position="24"/>
        <end position="112"/>
    </location>
</feature>
<feature type="repeat" description="Solcar" evidence="8">
    <location>
        <begin position="248"/>
        <end position="336"/>
    </location>
</feature>
<evidence type="ECO:0000256" key="2">
    <source>
        <dbReference type="ARBA" id="ARBA00006375"/>
    </source>
</evidence>
<dbReference type="GO" id="GO:0055085">
    <property type="term" value="P:transmembrane transport"/>
    <property type="evidence" value="ECO:0007669"/>
    <property type="project" value="InterPro"/>
</dbReference>
<evidence type="ECO:0000256" key="6">
    <source>
        <dbReference type="ARBA" id="ARBA00022989"/>
    </source>
</evidence>
<dbReference type="InterPro" id="IPR023395">
    <property type="entry name" value="MCP_dom_sf"/>
</dbReference>